<evidence type="ECO:0000313" key="2">
    <source>
        <dbReference type="EMBL" id="CAY79240.1"/>
    </source>
</evidence>
<sequence length="107" mass="12901">MTQPLICAYRMCFVIDKYHSIFMCANYLNVYLERSTMVFSFLTVMPGDFIKCLFLRFFVKFKLRFPNGLLNIFQKMLFNMLVQVTHELLRMRICSITNFFRVLVRLV</sequence>
<dbReference type="AlphaFoldDB" id="C8Z774"/>
<proteinExistence type="predicted"/>
<dbReference type="HOGENOM" id="CLU_2211456_0_0_1"/>
<dbReference type="EMBL" id="FN393067">
    <property type="protein sequence ID" value="CAY79240.1"/>
    <property type="molecule type" value="Genomic_DNA"/>
</dbReference>
<protein>
    <submittedName>
        <fullName evidence="2">EC1118_1E8_1816p</fullName>
    </submittedName>
</protein>
<name>C8Z774_YEAS8</name>
<reference evidence="2" key="1">
    <citation type="journal article" date="2009" name="Proc. Natl. Acad. Sci. U.S.A.">
        <title>Eukaryote-to-eukaryote gene transfer events revealed by the genome sequence of the wine yeast Saccharomyces cerevisiae EC1118.</title>
        <authorList>
            <person name="Novo M."/>
            <person name="Bigey F."/>
            <person name="Beyne E."/>
            <person name="Galeote V."/>
            <person name="Gavory F."/>
            <person name="Mallet S."/>
            <person name="Cambot B."/>
            <person name="Legras J.L."/>
            <person name="Wincker P."/>
            <person name="Casaregola S."/>
            <person name="Dequin S."/>
        </authorList>
    </citation>
    <scope>NUCLEOTIDE SEQUENCE [LARGE SCALE GENOMIC DNA]</scope>
    <source>
        <strain evidence="2">Lalvin EC1118</strain>
        <strain>Lalvin EC1118 / Prise de mousse</strain>
    </source>
</reference>
<keyword evidence="1" id="KW-1133">Transmembrane helix</keyword>
<organism evidence="2">
    <name type="scientific">Saccharomyces cerevisiae (strain Lalvin EC1118 / Prise de mousse)</name>
    <name type="common">Baker's yeast</name>
    <dbReference type="NCBI Taxonomy" id="643680"/>
    <lineage>
        <taxon>Eukaryota</taxon>
        <taxon>Fungi</taxon>
        <taxon>Dikarya</taxon>
        <taxon>Ascomycota</taxon>
        <taxon>Saccharomycotina</taxon>
        <taxon>Saccharomycetes</taxon>
        <taxon>Saccharomycetales</taxon>
        <taxon>Saccharomycetaceae</taxon>
        <taxon>Saccharomyces</taxon>
    </lineage>
</organism>
<evidence type="ECO:0000256" key="1">
    <source>
        <dbReference type="SAM" id="Phobius"/>
    </source>
</evidence>
<feature type="transmembrane region" description="Helical" evidence="1">
    <location>
        <begin position="37"/>
        <end position="59"/>
    </location>
</feature>
<accession>C8Z774</accession>
<gene>
    <name evidence="2" type="ORF">EC1118_1E8_1816g</name>
</gene>
<keyword evidence="1" id="KW-0812">Transmembrane</keyword>
<keyword evidence="1" id="KW-0472">Membrane</keyword>